<dbReference type="InterPro" id="IPR050807">
    <property type="entry name" value="TransReg_Diox_bact_type"/>
</dbReference>
<name>A0A154IHH1_RHILE</name>
<comment type="caution">
    <text evidence="2">The sequence shown here is derived from an EMBL/GenBank/DDBJ whole genome shotgun (WGS) entry which is preliminary data.</text>
</comment>
<sequence>MGEIQKLTIDGKGYVLLSEDDYQDLVDISEARAAKARIGAGEETWPEDVVKALIAGEDPVRVFRKHRGMSIKELAEKSGLSQPYLSEIETGKKEGSLDALRSIASALDVDLDDVA</sequence>
<reference evidence="2" key="1">
    <citation type="submission" date="2016-03" db="EMBL/GenBank/DDBJ databases">
        <title>Microsymbionts genomes from the relict species Vavilovia formosa.</title>
        <authorList>
            <person name="Chirak E."/>
            <person name="Kimeklis A."/>
            <person name="Kopat V."/>
            <person name="Andronov E."/>
        </authorList>
    </citation>
    <scope>NUCLEOTIDE SEQUENCE [LARGE SCALE GENOMIC DNA]</scope>
    <source>
        <strain evidence="2">Vaf12</strain>
    </source>
</reference>
<dbReference type="OrthoDB" id="407979at2"/>
<protein>
    <submittedName>
        <fullName evidence="2">Transcriptional regulator</fullName>
    </submittedName>
</protein>
<dbReference type="InterPro" id="IPR010982">
    <property type="entry name" value="Lambda_DNA-bd_dom_sf"/>
</dbReference>
<dbReference type="GeneID" id="303205636"/>
<proteinExistence type="predicted"/>
<dbReference type="AlphaFoldDB" id="A0A154IHH1"/>
<evidence type="ECO:0000256" key="1">
    <source>
        <dbReference type="ARBA" id="ARBA00023125"/>
    </source>
</evidence>
<dbReference type="SUPFAM" id="SSF47413">
    <property type="entry name" value="lambda repressor-like DNA-binding domains"/>
    <property type="match status" value="1"/>
</dbReference>
<dbReference type="Pfam" id="PF01381">
    <property type="entry name" value="HTH_3"/>
    <property type="match status" value="1"/>
</dbReference>
<gene>
    <name evidence="2" type="ORF">A4A59_19605</name>
</gene>
<dbReference type="RefSeq" id="WP_011650401.1">
    <property type="nucleotide sequence ID" value="NZ_CP090098.1"/>
</dbReference>
<dbReference type="SMART" id="SM00530">
    <property type="entry name" value="HTH_XRE"/>
    <property type="match status" value="1"/>
</dbReference>
<organism evidence="2">
    <name type="scientific">Rhizobium leguminosarum</name>
    <dbReference type="NCBI Taxonomy" id="384"/>
    <lineage>
        <taxon>Bacteria</taxon>
        <taxon>Pseudomonadati</taxon>
        <taxon>Pseudomonadota</taxon>
        <taxon>Alphaproteobacteria</taxon>
        <taxon>Hyphomicrobiales</taxon>
        <taxon>Rhizobiaceae</taxon>
        <taxon>Rhizobium/Agrobacterium group</taxon>
        <taxon>Rhizobium</taxon>
    </lineage>
</organism>
<dbReference type="GO" id="GO:0003700">
    <property type="term" value="F:DNA-binding transcription factor activity"/>
    <property type="evidence" value="ECO:0007669"/>
    <property type="project" value="TreeGrafter"/>
</dbReference>
<dbReference type="CDD" id="cd00093">
    <property type="entry name" value="HTH_XRE"/>
    <property type="match status" value="1"/>
</dbReference>
<dbReference type="GO" id="GO:0003677">
    <property type="term" value="F:DNA binding"/>
    <property type="evidence" value="ECO:0007669"/>
    <property type="project" value="UniProtKB-KW"/>
</dbReference>
<accession>A0A154IHH1</accession>
<dbReference type="Gene3D" id="1.10.260.40">
    <property type="entry name" value="lambda repressor-like DNA-binding domains"/>
    <property type="match status" value="1"/>
</dbReference>
<dbReference type="EMBL" id="LVYU01000098">
    <property type="protein sequence ID" value="KZA99982.1"/>
    <property type="molecule type" value="Genomic_DNA"/>
</dbReference>
<dbReference type="GO" id="GO:0005829">
    <property type="term" value="C:cytosol"/>
    <property type="evidence" value="ECO:0007669"/>
    <property type="project" value="TreeGrafter"/>
</dbReference>
<dbReference type="PANTHER" id="PTHR46797:SF1">
    <property type="entry name" value="METHYLPHOSPHONATE SYNTHASE"/>
    <property type="match status" value="1"/>
</dbReference>
<dbReference type="PANTHER" id="PTHR46797">
    <property type="entry name" value="HTH-TYPE TRANSCRIPTIONAL REGULATOR"/>
    <property type="match status" value="1"/>
</dbReference>
<keyword evidence="1" id="KW-0238">DNA-binding</keyword>
<dbReference type="PROSITE" id="PS50943">
    <property type="entry name" value="HTH_CROC1"/>
    <property type="match status" value="1"/>
</dbReference>
<dbReference type="InterPro" id="IPR001387">
    <property type="entry name" value="Cro/C1-type_HTH"/>
</dbReference>
<evidence type="ECO:0000313" key="2">
    <source>
        <dbReference type="EMBL" id="KZA99982.1"/>
    </source>
</evidence>